<keyword evidence="7" id="KW-1185">Reference proteome</keyword>
<dbReference type="InterPro" id="IPR032675">
    <property type="entry name" value="LRR_dom_sf"/>
</dbReference>
<evidence type="ECO:0000259" key="4">
    <source>
        <dbReference type="Pfam" id="PF02368"/>
    </source>
</evidence>
<accession>A0ABW0U678</accession>
<keyword evidence="3" id="KW-0472">Membrane</keyword>
<dbReference type="RefSeq" id="WP_270896432.1">
    <property type="nucleotide sequence ID" value="NZ_JBHSPF010000015.1"/>
</dbReference>
<evidence type="ECO:0000256" key="3">
    <source>
        <dbReference type="SAM" id="Phobius"/>
    </source>
</evidence>
<proteinExistence type="predicted"/>
<feature type="domain" description="BIG2" evidence="4">
    <location>
        <begin position="799"/>
        <end position="841"/>
    </location>
</feature>
<comment type="caution">
    <text evidence="6">The sequence shown here is derived from an EMBL/GenBank/DDBJ whole genome shotgun (WGS) entry which is preliminary data.</text>
</comment>
<dbReference type="PROSITE" id="PS51450">
    <property type="entry name" value="LRR"/>
    <property type="match status" value="6"/>
</dbReference>
<gene>
    <name evidence="6" type="ORF">ACFPTR_02485</name>
</gene>
<dbReference type="InterPro" id="IPR008964">
    <property type="entry name" value="Invasin/intimin_cell_adhesion"/>
</dbReference>
<dbReference type="Pfam" id="PF08757">
    <property type="entry name" value="CotH"/>
    <property type="match status" value="1"/>
</dbReference>
<dbReference type="SUPFAM" id="SSF52058">
    <property type="entry name" value="L domain-like"/>
    <property type="match status" value="1"/>
</dbReference>
<evidence type="ECO:0000313" key="7">
    <source>
        <dbReference type="Proteomes" id="UP001596143"/>
    </source>
</evidence>
<dbReference type="Gene3D" id="3.80.10.10">
    <property type="entry name" value="Ribonuclease Inhibitor"/>
    <property type="match status" value="1"/>
</dbReference>
<dbReference type="SUPFAM" id="SSF49373">
    <property type="entry name" value="Invasin/intimin cell-adhesion fragments"/>
    <property type="match status" value="1"/>
</dbReference>
<keyword evidence="2" id="KW-0677">Repeat</keyword>
<dbReference type="SMART" id="SM00369">
    <property type="entry name" value="LRR_TYP"/>
    <property type="match status" value="5"/>
</dbReference>
<reference evidence="7" key="1">
    <citation type="journal article" date="2019" name="Int. J. Syst. Evol. Microbiol.">
        <title>The Global Catalogue of Microorganisms (GCM) 10K type strain sequencing project: providing services to taxonomists for standard genome sequencing and annotation.</title>
        <authorList>
            <consortium name="The Broad Institute Genomics Platform"/>
            <consortium name="The Broad Institute Genome Sequencing Center for Infectious Disease"/>
            <person name="Wu L."/>
            <person name="Ma J."/>
        </authorList>
    </citation>
    <scope>NUCLEOTIDE SEQUENCE [LARGE SCALE GENOMIC DNA]</scope>
    <source>
        <strain evidence="7">CGMCC 1.15790</strain>
    </source>
</reference>
<dbReference type="GO" id="GO:0016301">
    <property type="term" value="F:kinase activity"/>
    <property type="evidence" value="ECO:0007669"/>
    <property type="project" value="UniProtKB-KW"/>
</dbReference>
<dbReference type="InterPro" id="IPR003591">
    <property type="entry name" value="Leu-rich_rpt_typical-subtyp"/>
</dbReference>
<dbReference type="Gene3D" id="2.60.40.1080">
    <property type="match status" value="1"/>
</dbReference>
<dbReference type="Pfam" id="PF13290">
    <property type="entry name" value="CHB_HEX_C_1"/>
    <property type="match status" value="1"/>
</dbReference>
<dbReference type="EMBL" id="JBHSPF010000015">
    <property type="protein sequence ID" value="MFC5627759.1"/>
    <property type="molecule type" value="Genomic_DNA"/>
</dbReference>
<organism evidence="6 7">
    <name type="scientific">Aliibacillus thermotolerans</name>
    <dbReference type="NCBI Taxonomy" id="1834418"/>
    <lineage>
        <taxon>Bacteria</taxon>
        <taxon>Bacillati</taxon>
        <taxon>Bacillota</taxon>
        <taxon>Bacilli</taxon>
        <taxon>Bacillales</taxon>
        <taxon>Bacillaceae</taxon>
        <taxon>Aliibacillus</taxon>
    </lineage>
</organism>
<evidence type="ECO:0000259" key="5">
    <source>
        <dbReference type="Pfam" id="PF13290"/>
    </source>
</evidence>
<feature type="transmembrane region" description="Helical" evidence="3">
    <location>
        <begin position="7"/>
        <end position="27"/>
    </location>
</feature>
<protein>
    <submittedName>
        <fullName evidence="6">CotH kinase family protein</fullName>
    </submittedName>
</protein>
<keyword evidence="3" id="KW-0812">Transmembrane</keyword>
<keyword evidence="1" id="KW-0433">Leucine-rich repeat</keyword>
<keyword evidence="6" id="KW-0418">Kinase</keyword>
<dbReference type="PANTHER" id="PTHR15454:SF56">
    <property type="entry name" value="PROTEIN PHOSPHATASE 1 REGULATORY SUBUNIT 7-RELATED"/>
    <property type="match status" value="1"/>
</dbReference>
<dbReference type="InterPro" id="IPR014867">
    <property type="entry name" value="Spore_coat_CotH_CotH2/3/7"/>
</dbReference>
<dbReference type="InterPro" id="IPR025875">
    <property type="entry name" value="Leu-rich_rpt_4"/>
</dbReference>
<feature type="domain" description="GH29D-like beta-sandwich" evidence="5">
    <location>
        <begin position="256"/>
        <end position="329"/>
    </location>
</feature>
<dbReference type="Pfam" id="PF12799">
    <property type="entry name" value="LRR_4"/>
    <property type="match status" value="2"/>
</dbReference>
<keyword evidence="3" id="KW-1133">Transmembrane helix</keyword>
<evidence type="ECO:0000256" key="2">
    <source>
        <dbReference type="ARBA" id="ARBA00022737"/>
    </source>
</evidence>
<dbReference type="Proteomes" id="UP001596143">
    <property type="component" value="Unassembled WGS sequence"/>
</dbReference>
<evidence type="ECO:0000256" key="1">
    <source>
        <dbReference type="ARBA" id="ARBA00022614"/>
    </source>
</evidence>
<sequence length="846" mass="97679">MKKQKWQFLLAGIALIIMIVIAAYFIAPSSTVTFEEPGVEAMVQAEVGEGTVVTKEHLKEITSLDISNQHITSLTDLKKFPNLRELSANHNQIQDLTPLSELEHLQSLSLEGNQIRDLSPLQSLQHLRQLNVSDNSIQSLEPLREIASLTHLEADTNHIADITALEGLSYLEVLSLRDNRVESIAPLSSLTRLRQLDISNNLVSDFSPLAPLERLKEQVYISGNPFEVDETIIYLYENTSDIDISDPRLRVEASVESGTYEQPIKVRLLSDYKDGIIRYTLDGSEPTAASKAYNQRNEHPKDADPITIEETTVLRAKLFTPDQQSGDTLTKTYFFGESPSGDLPVLHLSMNPDDLFGDEKGIYAKGKHFDPDAPNPNLSGNFMQEGRDWERKVHVSYYPKGFKEPPVFSQDAGIRIHGGASRGYDRKSFRLYARDRYGTHVFPYPMFGEDGPRAFKRLILRNSGNDWDKTMFRDAMIQQLVSDMEVETQAYQPVLVYLNGEYFGLYNLRERYDHHYMRWTHNVNERDLDLLENNHVEVKKGSRQAFDELMAYVQKNGLEDATHYRYVKEHIDLENFMDTWIVNIYARNLDWPGNNQLYWRNRNGDGKWRWLLVDLDFGYNMYREKDEYLHEMEEHNTLAMAADPNGDPWPNPPWATLLFRSLLAQEDFKNEFVARFTHRMNTVFDPDRTKTLIREMKATIEPAMPDLIEKWEAPASMEEWEKEIRLMERFAERRPDYMRQHIVDFFHLDGKVEIKVNSFSNATSPFTVNELETENFGPRFTGTYVTNIPYRFSLHQNETWTTSNEAVAQIEQDGRVTFLEEGKATLTAVNENGEELLQLTVVVTHS</sequence>
<dbReference type="PANTHER" id="PTHR15454">
    <property type="entry name" value="NISCHARIN RELATED"/>
    <property type="match status" value="1"/>
</dbReference>
<keyword evidence="6" id="KW-0808">Transferase</keyword>
<name>A0ABW0U678_9BACI</name>
<dbReference type="InterPro" id="IPR003343">
    <property type="entry name" value="Big_2"/>
</dbReference>
<dbReference type="InterPro" id="IPR001611">
    <property type="entry name" value="Leu-rich_rpt"/>
</dbReference>
<dbReference type="Pfam" id="PF02368">
    <property type="entry name" value="Big_2"/>
    <property type="match status" value="1"/>
</dbReference>
<evidence type="ECO:0000313" key="6">
    <source>
        <dbReference type="EMBL" id="MFC5627759.1"/>
    </source>
</evidence>
<dbReference type="SMART" id="SM00365">
    <property type="entry name" value="LRR_SD22"/>
    <property type="match status" value="6"/>
</dbReference>
<dbReference type="InterPro" id="IPR059177">
    <property type="entry name" value="GH29D-like_dom"/>
</dbReference>